<keyword evidence="2" id="KW-0808">Transferase</keyword>
<dbReference type="Gene3D" id="3.40.50.2000">
    <property type="entry name" value="Glycogen Phosphorylase B"/>
    <property type="match status" value="1"/>
</dbReference>
<dbReference type="GO" id="GO:0080043">
    <property type="term" value="F:quercetin 3-O-glucosyltransferase activity"/>
    <property type="evidence" value="ECO:0007669"/>
    <property type="project" value="TreeGrafter"/>
</dbReference>
<protein>
    <submittedName>
        <fullName evidence="3">Uncharacterized protein</fullName>
    </submittedName>
</protein>
<evidence type="ECO:0000313" key="3">
    <source>
        <dbReference type="EMBL" id="KAG6533894.1"/>
    </source>
</evidence>
<dbReference type="PANTHER" id="PTHR11926:SF1498">
    <property type="entry name" value="GLYCOSYLTRANSFERASE"/>
    <property type="match status" value="1"/>
</dbReference>
<evidence type="ECO:0000313" key="4">
    <source>
        <dbReference type="Proteomes" id="UP000734854"/>
    </source>
</evidence>
<proteinExistence type="inferred from homology"/>
<dbReference type="SUPFAM" id="SSF53756">
    <property type="entry name" value="UDP-Glycosyltransferase/glycogen phosphorylase"/>
    <property type="match status" value="1"/>
</dbReference>
<reference evidence="3 4" key="1">
    <citation type="submission" date="2020-08" db="EMBL/GenBank/DDBJ databases">
        <title>Plant Genome Project.</title>
        <authorList>
            <person name="Zhang R.-G."/>
        </authorList>
    </citation>
    <scope>NUCLEOTIDE SEQUENCE [LARGE SCALE GENOMIC DNA]</scope>
    <source>
        <tissue evidence="3">Rhizome</tissue>
    </source>
</reference>
<gene>
    <name evidence="3" type="ORF">ZIOFF_007772</name>
</gene>
<evidence type="ECO:0000256" key="1">
    <source>
        <dbReference type="ARBA" id="ARBA00009995"/>
    </source>
</evidence>
<name>A0A8J5LT77_ZINOF</name>
<evidence type="ECO:0000256" key="2">
    <source>
        <dbReference type="ARBA" id="ARBA00022679"/>
    </source>
</evidence>
<dbReference type="Pfam" id="PF00201">
    <property type="entry name" value="UDPGT"/>
    <property type="match status" value="1"/>
</dbReference>
<accession>A0A8J5LT77</accession>
<dbReference type="Proteomes" id="UP000734854">
    <property type="component" value="Unassembled WGS sequence"/>
</dbReference>
<comment type="caution">
    <text evidence="3">The sequence shown here is derived from an EMBL/GenBank/DDBJ whole genome shotgun (WGS) entry which is preliminary data.</text>
</comment>
<keyword evidence="4" id="KW-1185">Reference proteome</keyword>
<dbReference type="EMBL" id="JACMSC010000002">
    <property type="protein sequence ID" value="KAG6533894.1"/>
    <property type="molecule type" value="Genomic_DNA"/>
</dbReference>
<dbReference type="InterPro" id="IPR002213">
    <property type="entry name" value="UDP_glucos_trans"/>
</dbReference>
<organism evidence="3 4">
    <name type="scientific">Zingiber officinale</name>
    <name type="common">Ginger</name>
    <name type="synonym">Amomum zingiber</name>
    <dbReference type="NCBI Taxonomy" id="94328"/>
    <lineage>
        <taxon>Eukaryota</taxon>
        <taxon>Viridiplantae</taxon>
        <taxon>Streptophyta</taxon>
        <taxon>Embryophyta</taxon>
        <taxon>Tracheophyta</taxon>
        <taxon>Spermatophyta</taxon>
        <taxon>Magnoliopsida</taxon>
        <taxon>Liliopsida</taxon>
        <taxon>Zingiberales</taxon>
        <taxon>Zingiberaceae</taxon>
        <taxon>Zingiber</taxon>
    </lineage>
</organism>
<dbReference type="GO" id="GO:0080044">
    <property type="term" value="F:quercetin 7-O-glucosyltransferase activity"/>
    <property type="evidence" value="ECO:0007669"/>
    <property type="project" value="TreeGrafter"/>
</dbReference>
<comment type="similarity">
    <text evidence="1">Belongs to the UDP-glycosyltransferase family.</text>
</comment>
<sequence>MVEETKGHNLLMRWCHQGKVLCHRTIDVFLTHGGWNSMTESMARGILEFRMKIKEEVRRQQVKEVAWEALKGEEMRKKAMDQNRRRRHDKPRQKTELRLKVYQSVLAELYFQAIDEKVRSLEAENTEMKQVVRLRKLAEYSQPKKIELQLETTKL</sequence>
<dbReference type="AlphaFoldDB" id="A0A8J5LT77"/>
<dbReference type="PANTHER" id="PTHR11926">
    <property type="entry name" value="GLUCOSYL/GLUCURONOSYL TRANSFERASES"/>
    <property type="match status" value="1"/>
</dbReference>